<dbReference type="Proteomes" id="UP000199548">
    <property type="component" value="Unassembled WGS sequence"/>
</dbReference>
<dbReference type="EMBL" id="FOQU01000003">
    <property type="protein sequence ID" value="SFI48219.1"/>
    <property type="molecule type" value="Genomic_DNA"/>
</dbReference>
<name>A0A1I3IK24_9BURK</name>
<protein>
    <submittedName>
        <fullName evidence="1">Uncharacterized protein</fullName>
    </submittedName>
</protein>
<dbReference type="AlphaFoldDB" id="A0A1I3IK24"/>
<keyword evidence="2" id="KW-1185">Reference proteome</keyword>
<dbReference type="RefSeq" id="WP_091011225.1">
    <property type="nucleotide sequence ID" value="NZ_CP041745.1"/>
</dbReference>
<dbReference type="STRING" id="420953.SAMN05192543_103293"/>
<sequence length="218" mass="23754">MNLKPPSPFGQLCIWTDTEADPLVDADFNAWYDREHMQERVGLPGFRHARRFLANDGQARRYLALYVTDSLGVFDSASYKQAFTVQTDWSLRNFARMTNTQRRVGELVLEAGAGEGGQLALFVLPPQAADSTRWHAHAEASARQAGIHAIRMFCTDARLSTPLATSGGTPQLAAADAIVFVEGSDAAATRAVAETLAREAGASPDDVRTFSLLWRLGA</sequence>
<reference evidence="1 2" key="1">
    <citation type="submission" date="2016-10" db="EMBL/GenBank/DDBJ databases">
        <authorList>
            <person name="de Groot N.N."/>
        </authorList>
    </citation>
    <scope>NUCLEOTIDE SEQUENCE [LARGE SCALE GENOMIC DNA]</scope>
    <source>
        <strain evidence="1 2">LMG 23650</strain>
    </source>
</reference>
<evidence type="ECO:0000313" key="1">
    <source>
        <dbReference type="EMBL" id="SFI48219.1"/>
    </source>
</evidence>
<proteinExistence type="predicted"/>
<gene>
    <name evidence="1" type="ORF">SAMN05192543_103293</name>
</gene>
<accession>A0A1I3IK24</accession>
<dbReference type="OrthoDB" id="6537357at2"/>
<organism evidence="1 2">
    <name type="scientific">Paraburkholderia megapolitana</name>
    <dbReference type="NCBI Taxonomy" id="420953"/>
    <lineage>
        <taxon>Bacteria</taxon>
        <taxon>Pseudomonadati</taxon>
        <taxon>Pseudomonadota</taxon>
        <taxon>Betaproteobacteria</taxon>
        <taxon>Burkholderiales</taxon>
        <taxon>Burkholderiaceae</taxon>
        <taxon>Paraburkholderia</taxon>
    </lineage>
</organism>
<evidence type="ECO:0000313" key="2">
    <source>
        <dbReference type="Proteomes" id="UP000199548"/>
    </source>
</evidence>